<keyword evidence="8" id="KW-0051">Antiviral defense</keyword>
<dbReference type="RefSeq" id="WP_015022885.1">
    <property type="nucleotide sequence ID" value="NC_018721.1"/>
</dbReference>
<dbReference type="GO" id="GO:0005524">
    <property type="term" value="F:ATP binding"/>
    <property type="evidence" value="ECO:0007669"/>
    <property type="project" value="UniProtKB-KW"/>
</dbReference>
<dbReference type="GO" id="GO:0051607">
    <property type="term" value="P:defense response to virus"/>
    <property type="evidence" value="ECO:0007669"/>
    <property type="project" value="UniProtKB-KW"/>
</dbReference>
<dbReference type="GO" id="GO:0046872">
    <property type="term" value="F:metal ion binding"/>
    <property type="evidence" value="ECO:0007669"/>
    <property type="project" value="UniProtKB-KW"/>
</dbReference>
<keyword evidence="1" id="KW-0808">Transferase</keyword>
<dbReference type="InterPro" id="IPR048445">
    <property type="entry name" value="DncV-like_NTFase"/>
</dbReference>
<evidence type="ECO:0000256" key="10">
    <source>
        <dbReference type="ARBA" id="ARBA00044145"/>
    </source>
</evidence>
<gene>
    <name evidence="14" type="ordered locus">P700755_000211</name>
</gene>
<reference evidence="14" key="1">
    <citation type="submission" date="2006-03" db="EMBL/GenBank/DDBJ databases">
        <authorList>
            <person name="Bowman J."/>
            <person name="Ferriera S."/>
            <person name="Johnson J."/>
            <person name="Kravitz S."/>
            <person name="Halpern A."/>
            <person name="Remington K."/>
            <person name="Beeson K."/>
            <person name="Tran B."/>
            <person name="Rogers Y.-H."/>
            <person name="Friedman R."/>
            <person name="Venter J.C."/>
        </authorList>
    </citation>
    <scope>NUCLEOTIDE SEQUENCE [LARGE SCALE GENOMIC DNA]</scope>
    <source>
        <strain evidence="14">ATCC 700755</strain>
    </source>
</reference>
<evidence type="ECO:0000256" key="6">
    <source>
        <dbReference type="ARBA" id="ARBA00022842"/>
    </source>
</evidence>
<evidence type="ECO:0000313" key="14">
    <source>
        <dbReference type="EMBL" id="AFU67265.1"/>
    </source>
</evidence>
<accession>K4INZ4</accession>
<feature type="domain" description="Cyclic GMP-AMP synthase DncV-like nucleotidyltransferase" evidence="13">
    <location>
        <begin position="75"/>
        <end position="153"/>
    </location>
</feature>
<comment type="catalytic activity">
    <reaction evidence="11">
        <text>GTP + ATP = 3',3'-cGAMP + 2 diphosphate</text>
        <dbReference type="Rhea" id="RHEA:35647"/>
        <dbReference type="ChEBI" id="CHEBI:30616"/>
        <dbReference type="ChEBI" id="CHEBI:33019"/>
        <dbReference type="ChEBI" id="CHEBI:37565"/>
        <dbReference type="ChEBI" id="CHEBI:71501"/>
    </reaction>
    <physiologicalReaction direction="left-to-right" evidence="11">
        <dbReference type="Rhea" id="RHEA:35648"/>
    </physiologicalReaction>
</comment>
<feature type="region of interest" description="Disordered" evidence="12">
    <location>
        <begin position="338"/>
        <end position="362"/>
    </location>
</feature>
<dbReference type="GO" id="GO:0009117">
    <property type="term" value="P:nucleotide metabolic process"/>
    <property type="evidence" value="ECO:0007669"/>
    <property type="project" value="UniProtKB-KW"/>
</dbReference>
<protein>
    <recommendedName>
        <fullName evidence="10">Cyclic GMP-AMP synthase</fullName>
    </recommendedName>
</protein>
<reference evidence="14" key="2">
    <citation type="submission" date="2012-09" db="EMBL/GenBank/DDBJ databases">
        <title>The complete sequence of Psychroflexus torquis an extreme psychrophile from sea-ice that is stimulated by light.</title>
        <authorList>
            <person name="Feng S."/>
            <person name="Powell S.M."/>
            <person name="Bowman J.P."/>
        </authorList>
    </citation>
    <scope>NUCLEOTIDE SEQUENCE [LARGE SCALE GENOMIC DNA]</scope>
    <source>
        <strain evidence="14">ATCC 700755</strain>
    </source>
</reference>
<dbReference type="NCBIfam" id="NF041078">
    <property type="entry name" value="cGAS"/>
    <property type="match status" value="1"/>
</dbReference>
<dbReference type="InterPro" id="IPR047805">
    <property type="entry name" value="GAMP_synthase"/>
</dbReference>
<evidence type="ECO:0000256" key="7">
    <source>
        <dbReference type="ARBA" id="ARBA00023080"/>
    </source>
</evidence>
<dbReference type="OrthoDB" id="661552at2"/>
<keyword evidence="3" id="KW-0479">Metal-binding</keyword>
<keyword evidence="2" id="KW-0548">Nucleotidyltransferase</keyword>
<evidence type="ECO:0000256" key="2">
    <source>
        <dbReference type="ARBA" id="ARBA00022695"/>
    </source>
</evidence>
<dbReference type="GO" id="GO:0005525">
    <property type="term" value="F:GTP binding"/>
    <property type="evidence" value="ECO:0007669"/>
    <property type="project" value="UniProtKB-KW"/>
</dbReference>
<dbReference type="KEGG" id="ptq:P700755_000211"/>
<evidence type="ECO:0000256" key="9">
    <source>
        <dbReference type="ARBA" id="ARBA00023134"/>
    </source>
</evidence>
<keyword evidence="7" id="KW-0546">Nucleotide metabolism</keyword>
<keyword evidence="6" id="KW-0460">Magnesium</keyword>
<keyword evidence="5" id="KW-0067">ATP-binding</keyword>
<evidence type="ECO:0000256" key="4">
    <source>
        <dbReference type="ARBA" id="ARBA00022741"/>
    </source>
</evidence>
<proteinExistence type="predicted"/>
<keyword evidence="15" id="KW-1185">Reference proteome</keyword>
<evidence type="ECO:0000256" key="11">
    <source>
        <dbReference type="ARBA" id="ARBA00048304"/>
    </source>
</evidence>
<dbReference type="EMBL" id="CP003879">
    <property type="protein sequence ID" value="AFU67265.1"/>
    <property type="molecule type" value="Genomic_DNA"/>
</dbReference>
<dbReference type="HOGENOM" id="CLU_068675_0_0_10"/>
<evidence type="ECO:0000256" key="8">
    <source>
        <dbReference type="ARBA" id="ARBA00023118"/>
    </source>
</evidence>
<evidence type="ECO:0000256" key="1">
    <source>
        <dbReference type="ARBA" id="ARBA00022679"/>
    </source>
</evidence>
<dbReference type="eggNOG" id="ENOG502Z9ZM">
    <property type="taxonomic scope" value="Bacteria"/>
</dbReference>
<evidence type="ECO:0000313" key="15">
    <source>
        <dbReference type="Proteomes" id="UP000008514"/>
    </source>
</evidence>
<name>K4INZ4_PSYTT</name>
<organism evidence="14 15">
    <name type="scientific">Psychroflexus torquis (strain ATCC 700755 / CIP 106069 / ACAM 623)</name>
    <dbReference type="NCBI Taxonomy" id="313595"/>
    <lineage>
        <taxon>Bacteria</taxon>
        <taxon>Pseudomonadati</taxon>
        <taxon>Bacteroidota</taxon>
        <taxon>Flavobacteriia</taxon>
        <taxon>Flavobacteriales</taxon>
        <taxon>Flavobacteriaceae</taxon>
        <taxon>Psychroflexus</taxon>
    </lineage>
</organism>
<evidence type="ECO:0000256" key="12">
    <source>
        <dbReference type="SAM" id="MobiDB-lite"/>
    </source>
</evidence>
<dbReference type="GO" id="GO:0140701">
    <property type="term" value="F:3',3'-cyclic GMP-AMP synthase activity"/>
    <property type="evidence" value="ECO:0007669"/>
    <property type="project" value="InterPro"/>
</dbReference>
<keyword evidence="9" id="KW-0342">GTP-binding</keyword>
<dbReference type="Pfam" id="PF21654">
    <property type="entry name" value="DncV-like_NTFase"/>
    <property type="match status" value="1"/>
</dbReference>
<dbReference type="STRING" id="313595.P700755_000211"/>
<dbReference type="Proteomes" id="UP000008514">
    <property type="component" value="Chromosome"/>
</dbReference>
<feature type="compositionally biased region" description="Polar residues" evidence="12">
    <location>
        <begin position="338"/>
        <end position="349"/>
    </location>
</feature>
<sequence length="362" mass="41401">MWWIPVILIGSVVLLSTKNKEEKIGNMANCNKLFSDYDNNLNIPKKKKDKLKESKEVLRERIRKHFKDNHPEYKPEFYIQGSYKMGTTILTKDDDCDLDDGVYFRREADVTATTLQKWVKDALDGATSSSVEHRSKCLRVIYKGDYHIDFPVYIFPKDDNDPSLAVKNNGFEESDPKEVVEWYKVEKAKNIQLNRIVKHLKGWGDHKRNKMPSGLAMTILAANNIQPNDRDDIALKNTLIEIQETLDNDFACIVPATPGDDLFENYDATRKNNFLSNLDDFIKDSKQALDNEPNQLKASRLWRKHLGIHFPFGEDEDTDAKEAALKRISENVLKGAAYSQSSGTISTEPTRAKNKPHTNYGG</sequence>
<dbReference type="AlphaFoldDB" id="K4INZ4"/>
<evidence type="ECO:0000256" key="3">
    <source>
        <dbReference type="ARBA" id="ARBA00022723"/>
    </source>
</evidence>
<evidence type="ECO:0000259" key="13">
    <source>
        <dbReference type="Pfam" id="PF21654"/>
    </source>
</evidence>
<evidence type="ECO:0000256" key="5">
    <source>
        <dbReference type="ARBA" id="ARBA00022840"/>
    </source>
</evidence>
<keyword evidence="4" id="KW-0547">Nucleotide-binding</keyword>